<evidence type="ECO:0000313" key="7">
    <source>
        <dbReference type="Proteomes" id="UP000514752"/>
    </source>
</evidence>
<dbReference type="Pfam" id="PF04172">
    <property type="entry name" value="LrgB"/>
    <property type="match status" value="1"/>
</dbReference>
<feature type="transmembrane region" description="Helical" evidence="5">
    <location>
        <begin position="6"/>
        <end position="25"/>
    </location>
</feature>
<feature type="transmembrane region" description="Helical" evidence="5">
    <location>
        <begin position="93"/>
        <end position="116"/>
    </location>
</feature>
<reference evidence="6 7" key="1">
    <citation type="submission" date="2020-07" db="EMBL/GenBank/DDBJ databases">
        <title>Genomic diversity of species in the Neisseriaceae family.</title>
        <authorList>
            <person name="Vincent A.T."/>
            <person name="Bernet E."/>
            <person name="Veyrier F.J."/>
        </authorList>
    </citation>
    <scope>NUCLEOTIDE SEQUENCE [LARGE SCALE GENOMIC DNA]</scope>
    <source>
        <strain evidence="6 7">DSM 22244</strain>
    </source>
</reference>
<keyword evidence="3 5" id="KW-1133">Transmembrane helix</keyword>
<dbReference type="AlphaFoldDB" id="A0A7D7RNH5"/>
<keyword evidence="2 5" id="KW-0812">Transmembrane</keyword>
<dbReference type="InterPro" id="IPR007300">
    <property type="entry name" value="CidB/LrgB"/>
</dbReference>
<dbReference type="PANTHER" id="PTHR30249:SF0">
    <property type="entry name" value="PLASTIDAL GLYCOLATE_GLYCERATE TRANSLOCATOR 1, CHLOROPLASTIC"/>
    <property type="match status" value="1"/>
</dbReference>
<evidence type="ECO:0000313" key="6">
    <source>
        <dbReference type="EMBL" id="QMT41022.1"/>
    </source>
</evidence>
<protein>
    <submittedName>
        <fullName evidence="6">LrgB family protein</fullName>
    </submittedName>
</protein>
<proteinExistence type="predicted"/>
<dbReference type="EMBL" id="CP059567">
    <property type="protein sequence ID" value="QMT41022.1"/>
    <property type="molecule type" value="Genomic_DNA"/>
</dbReference>
<dbReference type="GO" id="GO:0016020">
    <property type="term" value="C:membrane"/>
    <property type="evidence" value="ECO:0007669"/>
    <property type="project" value="UniProtKB-SubCell"/>
</dbReference>
<gene>
    <name evidence="6" type="ORF">H3L94_02975</name>
</gene>
<accession>A0A7D7RNH5</accession>
<comment type="subcellular location">
    <subcellularLocation>
        <location evidence="1">Membrane</location>
        <topology evidence="1">Multi-pass membrane protein</topology>
    </subcellularLocation>
</comment>
<evidence type="ECO:0000256" key="4">
    <source>
        <dbReference type="ARBA" id="ARBA00023136"/>
    </source>
</evidence>
<dbReference type="KEGG" id="nsg:H3L94_02975"/>
<keyword evidence="4 5" id="KW-0472">Membrane</keyword>
<evidence type="ECO:0000256" key="2">
    <source>
        <dbReference type="ARBA" id="ARBA00022692"/>
    </source>
</evidence>
<sequence>MKEMAANPAWLLLMLVSIYWLCMTIRRRTGNPLANPVLIGTLLMIGYLKLTETSYEAFWQAGQYAAFWLQPAVVCLAVPLYQQWPKIRKQWLPIVVSQLVGSVVGIVSGVCFAHWLGASREVSMALAAKSVTLPIALDITQVLGGIPSISASGVILAGLTGQMAGFWLLRRSGIRNRISHALAQGTASHAMGIAASLEVGGKFAAYATLGLIFNGVLTSFLAPWIVPWLGI</sequence>
<dbReference type="PANTHER" id="PTHR30249">
    <property type="entry name" value="PUTATIVE SEROTONIN TRANSPORTER"/>
    <property type="match status" value="1"/>
</dbReference>
<feature type="transmembrane region" description="Helical" evidence="5">
    <location>
        <begin position="149"/>
        <end position="169"/>
    </location>
</feature>
<feature type="transmembrane region" description="Helical" evidence="5">
    <location>
        <begin position="32"/>
        <end position="50"/>
    </location>
</feature>
<feature type="transmembrane region" description="Helical" evidence="5">
    <location>
        <begin position="203"/>
        <end position="226"/>
    </location>
</feature>
<name>A0A7D7RNH5_9NEIS</name>
<evidence type="ECO:0000256" key="3">
    <source>
        <dbReference type="ARBA" id="ARBA00022989"/>
    </source>
</evidence>
<dbReference type="Proteomes" id="UP000514752">
    <property type="component" value="Chromosome"/>
</dbReference>
<dbReference type="RefSeq" id="WP_009119355.1">
    <property type="nucleotide sequence ID" value="NZ_CP059567.1"/>
</dbReference>
<evidence type="ECO:0000256" key="1">
    <source>
        <dbReference type="ARBA" id="ARBA00004141"/>
    </source>
</evidence>
<feature type="transmembrane region" description="Helical" evidence="5">
    <location>
        <begin position="62"/>
        <end position="81"/>
    </location>
</feature>
<evidence type="ECO:0000256" key="5">
    <source>
        <dbReference type="SAM" id="Phobius"/>
    </source>
</evidence>
<organism evidence="6 7">
    <name type="scientific">Neisseria shayeganii</name>
    <dbReference type="NCBI Taxonomy" id="607712"/>
    <lineage>
        <taxon>Bacteria</taxon>
        <taxon>Pseudomonadati</taxon>
        <taxon>Pseudomonadota</taxon>
        <taxon>Betaproteobacteria</taxon>
        <taxon>Neisseriales</taxon>
        <taxon>Neisseriaceae</taxon>
        <taxon>Neisseria</taxon>
    </lineage>
</organism>